<dbReference type="Proteomes" id="UP000762676">
    <property type="component" value="Unassembled WGS sequence"/>
</dbReference>
<evidence type="ECO:0000313" key="1">
    <source>
        <dbReference type="EMBL" id="GFS19105.1"/>
    </source>
</evidence>
<dbReference type="EMBL" id="BMAT01010053">
    <property type="protein sequence ID" value="GFS19105.1"/>
    <property type="molecule type" value="Genomic_DNA"/>
</dbReference>
<name>A0AAV4J9W8_9GAST</name>
<comment type="caution">
    <text evidence="1">The sequence shown here is derived from an EMBL/GenBank/DDBJ whole genome shotgun (WGS) entry which is preliminary data.</text>
</comment>
<reference evidence="1 2" key="1">
    <citation type="journal article" date="2021" name="Elife">
        <title>Chloroplast acquisition without the gene transfer in kleptoplastic sea slugs, Plakobranchus ocellatus.</title>
        <authorList>
            <person name="Maeda T."/>
            <person name="Takahashi S."/>
            <person name="Yoshida T."/>
            <person name="Shimamura S."/>
            <person name="Takaki Y."/>
            <person name="Nagai Y."/>
            <person name="Toyoda A."/>
            <person name="Suzuki Y."/>
            <person name="Arimoto A."/>
            <person name="Ishii H."/>
            <person name="Satoh N."/>
            <person name="Nishiyama T."/>
            <person name="Hasebe M."/>
            <person name="Maruyama T."/>
            <person name="Minagawa J."/>
            <person name="Obokata J."/>
            <person name="Shigenobu S."/>
        </authorList>
    </citation>
    <scope>NUCLEOTIDE SEQUENCE [LARGE SCALE GENOMIC DNA]</scope>
</reference>
<dbReference type="AlphaFoldDB" id="A0AAV4J9W8"/>
<sequence length="92" mass="11063">MSFAIDTTNREELLTILKEIVEEDELRIITERNRTRCQSEWMYPRNSFYHQHRNTTMGQSKPSSFHNLFRKCSKRYQECGEQLAEARSLYAL</sequence>
<proteinExistence type="predicted"/>
<organism evidence="1 2">
    <name type="scientific">Elysia marginata</name>
    <dbReference type="NCBI Taxonomy" id="1093978"/>
    <lineage>
        <taxon>Eukaryota</taxon>
        <taxon>Metazoa</taxon>
        <taxon>Spiralia</taxon>
        <taxon>Lophotrochozoa</taxon>
        <taxon>Mollusca</taxon>
        <taxon>Gastropoda</taxon>
        <taxon>Heterobranchia</taxon>
        <taxon>Euthyneura</taxon>
        <taxon>Panpulmonata</taxon>
        <taxon>Sacoglossa</taxon>
        <taxon>Placobranchoidea</taxon>
        <taxon>Plakobranchidae</taxon>
        <taxon>Elysia</taxon>
    </lineage>
</organism>
<protein>
    <submittedName>
        <fullName evidence="1">Uncharacterized protein</fullName>
    </submittedName>
</protein>
<accession>A0AAV4J9W8</accession>
<gene>
    <name evidence="1" type="ORF">ElyMa_005023500</name>
</gene>
<keyword evidence="2" id="KW-1185">Reference proteome</keyword>
<evidence type="ECO:0000313" key="2">
    <source>
        <dbReference type="Proteomes" id="UP000762676"/>
    </source>
</evidence>